<dbReference type="CDD" id="cd00082">
    <property type="entry name" value="HisKA"/>
    <property type="match status" value="1"/>
</dbReference>
<feature type="domain" description="Response regulatory" evidence="9">
    <location>
        <begin position="8"/>
        <end position="126"/>
    </location>
</feature>
<dbReference type="InterPro" id="IPR011006">
    <property type="entry name" value="CheY-like_superfamily"/>
</dbReference>
<feature type="coiled-coil region" evidence="7">
    <location>
        <begin position="132"/>
        <end position="183"/>
    </location>
</feature>
<dbReference type="PRINTS" id="PR00344">
    <property type="entry name" value="BCTRLSENSOR"/>
</dbReference>
<dbReference type="PANTHER" id="PTHR42878">
    <property type="entry name" value="TWO-COMPONENT HISTIDINE KINASE"/>
    <property type="match status" value="1"/>
</dbReference>
<dbReference type="AlphaFoldDB" id="A0A0E9MWU1"/>
<evidence type="ECO:0000256" key="7">
    <source>
        <dbReference type="SAM" id="Coils"/>
    </source>
</evidence>
<dbReference type="Pfam" id="PF02518">
    <property type="entry name" value="HATPase_c"/>
    <property type="match status" value="1"/>
</dbReference>
<dbReference type="SMART" id="SM00388">
    <property type="entry name" value="HisKA"/>
    <property type="match status" value="1"/>
</dbReference>
<feature type="domain" description="Histidine kinase" evidence="8">
    <location>
        <begin position="190"/>
        <end position="402"/>
    </location>
</feature>
<evidence type="ECO:0000256" key="2">
    <source>
        <dbReference type="ARBA" id="ARBA00012438"/>
    </source>
</evidence>
<sequence>MAGVPDISILVVDDREENLLSIEAILENRDYKLVKALSGRAALKILLQEHDFALILMDVQMPEMNGLETASLIYQREKLRHIPIIFITAHEFGDDQRFEGYKMGAVDFIYKPFHPELLRAKVAVFTELFRKNRELQTKEKLLLRSNKQLQAEINERIISENKVKALNKQLLQNNKTLKSINEDLDRFAYVASHDLQEPLRKIRMFSDRLLTYPGMTEDMKAVLGKIMHSSDRMKLFIDDLLRFSQHTNHIDDFAPVDLNTLLQEVVEEFEIDLQKKSATVELVQLPVVWGNGTLLKQVFFNLLGNALKFTEPSRKPQIRLQQEETDEHFVVSVADNGIGFDPAYSEDIFQVFKKLHSYDEFRGNGIGLSICKKIMDYHNGLIKAESRPAQGSTFYLYWPKEKTTAQVQV</sequence>
<evidence type="ECO:0000313" key="11">
    <source>
        <dbReference type="Proteomes" id="UP000033121"/>
    </source>
</evidence>
<keyword evidence="3 6" id="KW-0597">Phosphoprotein</keyword>
<evidence type="ECO:0000313" key="10">
    <source>
        <dbReference type="EMBL" id="GAO41585.1"/>
    </source>
</evidence>
<dbReference type="InterPro" id="IPR001789">
    <property type="entry name" value="Sig_transdc_resp-reg_receiver"/>
</dbReference>
<dbReference type="GO" id="GO:0030295">
    <property type="term" value="F:protein kinase activator activity"/>
    <property type="evidence" value="ECO:0007669"/>
    <property type="project" value="TreeGrafter"/>
</dbReference>
<gene>
    <name evidence="10" type="ORF">FPE01S_01_05990</name>
</gene>
<dbReference type="Gene3D" id="1.10.287.130">
    <property type="match status" value="1"/>
</dbReference>
<dbReference type="InterPro" id="IPR036890">
    <property type="entry name" value="HATPase_C_sf"/>
</dbReference>
<feature type="modified residue" description="4-aspartylphosphate" evidence="6">
    <location>
        <position position="58"/>
    </location>
</feature>
<dbReference type="GO" id="GO:0000155">
    <property type="term" value="F:phosphorelay sensor kinase activity"/>
    <property type="evidence" value="ECO:0007669"/>
    <property type="project" value="InterPro"/>
</dbReference>
<dbReference type="InterPro" id="IPR050351">
    <property type="entry name" value="BphY/WalK/GraS-like"/>
</dbReference>
<evidence type="ECO:0000259" key="9">
    <source>
        <dbReference type="PROSITE" id="PS50110"/>
    </source>
</evidence>
<protein>
    <recommendedName>
        <fullName evidence="2">histidine kinase</fullName>
        <ecNumber evidence="2">2.7.13.3</ecNumber>
    </recommendedName>
</protein>
<dbReference type="FunFam" id="3.30.565.10:FF:000006">
    <property type="entry name" value="Sensor histidine kinase WalK"/>
    <property type="match status" value="1"/>
</dbReference>
<organism evidence="10 11">
    <name type="scientific">Flavihumibacter petaseus NBRC 106054</name>
    <dbReference type="NCBI Taxonomy" id="1220578"/>
    <lineage>
        <taxon>Bacteria</taxon>
        <taxon>Pseudomonadati</taxon>
        <taxon>Bacteroidota</taxon>
        <taxon>Chitinophagia</taxon>
        <taxon>Chitinophagales</taxon>
        <taxon>Chitinophagaceae</taxon>
        <taxon>Flavihumibacter</taxon>
    </lineage>
</organism>
<comment type="catalytic activity">
    <reaction evidence="1">
        <text>ATP + protein L-histidine = ADP + protein N-phospho-L-histidine.</text>
        <dbReference type="EC" id="2.7.13.3"/>
    </reaction>
</comment>
<dbReference type="InterPro" id="IPR004358">
    <property type="entry name" value="Sig_transdc_His_kin-like_C"/>
</dbReference>
<accession>A0A0E9MWU1</accession>
<dbReference type="PROSITE" id="PS50110">
    <property type="entry name" value="RESPONSE_REGULATORY"/>
    <property type="match status" value="1"/>
</dbReference>
<name>A0A0E9MWU1_9BACT</name>
<dbReference type="RefSeq" id="WP_046367424.1">
    <property type="nucleotide sequence ID" value="NZ_BBWV01000001.1"/>
</dbReference>
<keyword evidence="7" id="KW-0175">Coiled coil</keyword>
<keyword evidence="4" id="KW-0808">Transferase</keyword>
<dbReference type="Gene3D" id="3.30.565.10">
    <property type="entry name" value="Histidine kinase-like ATPase, C-terminal domain"/>
    <property type="match status" value="1"/>
</dbReference>
<comment type="caution">
    <text evidence="10">The sequence shown here is derived from an EMBL/GenBank/DDBJ whole genome shotgun (WGS) entry which is preliminary data.</text>
</comment>
<dbReference type="OrthoDB" id="9781208at2"/>
<proteinExistence type="predicted"/>
<dbReference type="SUPFAM" id="SSF47384">
    <property type="entry name" value="Homodimeric domain of signal transducing histidine kinase"/>
    <property type="match status" value="1"/>
</dbReference>
<evidence type="ECO:0000259" key="8">
    <source>
        <dbReference type="PROSITE" id="PS50109"/>
    </source>
</evidence>
<evidence type="ECO:0000256" key="6">
    <source>
        <dbReference type="PROSITE-ProRule" id="PRU00169"/>
    </source>
</evidence>
<dbReference type="GO" id="GO:0000156">
    <property type="term" value="F:phosphorelay response regulator activity"/>
    <property type="evidence" value="ECO:0007669"/>
    <property type="project" value="TreeGrafter"/>
</dbReference>
<dbReference type="SMART" id="SM00448">
    <property type="entry name" value="REC"/>
    <property type="match status" value="1"/>
</dbReference>
<dbReference type="Pfam" id="PF00512">
    <property type="entry name" value="HisKA"/>
    <property type="match status" value="1"/>
</dbReference>
<dbReference type="InterPro" id="IPR003661">
    <property type="entry name" value="HisK_dim/P_dom"/>
</dbReference>
<dbReference type="SMART" id="SM00387">
    <property type="entry name" value="HATPase_c"/>
    <property type="match status" value="1"/>
</dbReference>
<dbReference type="STRING" id="1220578.FPE01S_01_05990"/>
<dbReference type="InterPro" id="IPR005467">
    <property type="entry name" value="His_kinase_dom"/>
</dbReference>
<evidence type="ECO:0000256" key="1">
    <source>
        <dbReference type="ARBA" id="ARBA00000085"/>
    </source>
</evidence>
<dbReference type="GO" id="GO:0007234">
    <property type="term" value="P:osmosensory signaling via phosphorelay pathway"/>
    <property type="evidence" value="ECO:0007669"/>
    <property type="project" value="TreeGrafter"/>
</dbReference>
<evidence type="ECO:0000256" key="3">
    <source>
        <dbReference type="ARBA" id="ARBA00022553"/>
    </source>
</evidence>
<dbReference type="SUPFAM" id="SSF55874">
    <property type="entry name" value="ATPase domain of HSP90 chaperone/DNA topoisomerase II/histidine kinase"/>
    <property type="match status" value="1"/>
</dbReference>
<dbReference type="EC" id="2.7.13.3" evidence="2"/>
<dbReference type="Pfam" id="PF00072">
    <property type="entry name" value="Response_reg"/>
    <property type="match status" value="1"/>
</dbReference>
<keyword evidence="5" id="KW-0418">Kinase</keyword>
<dbReference type="PANTHER" id="PTHR42878:SF15">
    <property type="entry name" value="BACTERIOPHYTOCHROME"/>
    <property type="match status" value="1"/>
</dbReference>
<evidence type="ECO:0000256" key="5">
    <source>
        <dbReference type="ARBA" id="ARBA00022777"/>
    </source>
</evidence>
<keyword evidence="11" id="KW-1185">Reference proteome</keyword>
<reference evidence="10 11" key="1">
    <citation type="submission" date="2015-04" db="EMBL/GenBank/DDBJ databases">
        <title>Whole genome shotgun sequence of Flavihumibacter petaseus NBRC 106054.</title>
        <authorList>
            <person name="Miyazawa S."/>
            <person name="Hosoyama A."/>
            <person name="Hashimoto M."/>
            <person name="Noguchi M."/>
            <person name="Tsuchikane K."/>
            <person name="Ohji S."/>
            <person name="Yamazoe A."/>
            <person name="Ichikawa N."/>
            <person name="Kimura A."/>
            <person name="Fujita N."/>
        </authorList>
    </citation>
    <scope>NUCLEOTIDE SEQUENCE [LARGE SCALE GENOMIC DNA]</scope>
    <source>
        <strain evidence="10 11">NBRC 106054</strain>
    </source>
</reference>
<dbReference type="EMBL" id="BBWV01000001">
    <property type="protein sequence ID" value="GAO41585.1"/>
    <property type="molecule type" value="Genomic_DNA"/>
</dbReference>
<evidence type="ECO:0000256" key="4">
    <source>
        <dbReference type="ARBA" id="ARBA00022679"/>
    </source>
</evidence>
<dbReference type="Gene3D" id="3.40.50.2300">
    <property type="match status" value="1"/>
</dbReference>
<dbReference type="PROSITE" id="PS50109">
    <property type="entry name" value="HIS_KIN"/>
    <property type="match status" value="1"/>
</dbReference>
<dbReference type="InterPro" id="IPR003594">
    <property type="entry name" value="HATPase_dom"/>
</dbReference>
<dbReference type="Proteomes" id="UP000033121">
    <property type="component" value="Unassembled WGS sequence"/>
</dbReference>
<dbReference type="SUPFAM" id="SSF52172">
    <property type="entry name" value="CheY-like"/>
    <property type="match status" value="1"/>
</dbReference>
<dbReference type="InterPro" id="IPR036097">
    <property type="entry name" value="HisK_dim/P_sf"/>
</dbReference>